<accession>A0AA96ZSH4</accession>
<evidence type="ECO:0000313" key="3">
    <source>
        <dbReference type="Proteomes" id="UP001302978"/>
    </source>
</evidence>
<sequence length="50" mass="5966">MPNMKVNGRKVYVKPIYWAIFWTSKLIILILATIFVLKEFTDVLDGVWFF</sequence>
<dbReference type="EMBL" id="CP131059">
    <property type="protein sequence ID" value="WNY23465.1"/>
    <property type="molecule type" value="Genomic_DNA"/>
</dbReference>
<protein>
    <submittedName>
        <fullName evidence="2">Uncharacterized protein</fullName>
    </submittedName>
</protein>
<gene>
    <name evidence="2" type="ORF">MmiHf6_07720</name>
</gene>
<keyword evidence="1" id="KW-1133">Transmembrane helix</keyword>
<evidence type="ECO:0000256" key="1">
    <source>
        <dbReference type="SAM" id="Phobius"/>
    </source>
</evidence>
<dbReference type="AlphaFoldDB" id="A0AA96ZSH4"/>
<proteinExistence type="predicted"/>
<organism evidence="2 3">
    <name type="scientific">Methanimicrococcus hongohii</name>
    <dbReference type="NCBI Taxonomy" id="3028295"/>
    <lineage>
        <taxon>Archaea</taxon>
        <taxon>Methanobacteriati</taxon>
        <taxon>Methanobacteriota</taxon>
        <taxon>Stenosarchaea group</taxon>
        <taxon>Methanomicrobia</taxon>
        <taxon>Methanosarcinales</taxon>
        <taxon>Methanosarcinaceae</taxon>
        <taxon>Methanimicrococcus</taxon>
    </lineage>
</organism>
<dbReference type="Proteomes" id="UP001302978">
    <property type="component" value="Chromosome"/>
</dbReference>
<dbReference type="KEGG" id="mehf:MmiHf6_07720"/>
<keyword evidence="1" id="KW-0472">Membrane</keyword>
<reference evidence="2 3" key="1">
    <citation type="submission" date="2023-07" db="EMBL/GenBank/DDBJ databases">
        <title>Closed genoem sequence of Methanomicrococcus sp. Hf6.</title>
        <authorList>
            <person name="Poehlein A."/>
            <person name="Protasov E."/>
            <person name="Platt K."/>
            <person name="Reeh H."/>
            <person name="Daniel R."/>
            <person name="Brune A."/>
        </authorList>
    </citation>
    <scope>NUCLEOTIDE SEQUENCE [LARGE SCALE GENOMIC DNA]</scope>
    <source>
        <strain evidence="2 3">Hf6</strain>
    </source>
</reference>
<feature type="transmembrane region" description="Helical" evidence="1">
    <location>
        <begin position="16"/>
        <end position="37"/>
    </location>
</feature>
<evidence type="ECO:0000313" key="2">
    <source>
        <dbReference type="EMBL" id="WNY23465.1"/>
    </source>
</evidence>
<name>A0AA96ZSH4_9EURY</name>
<keyword evidence="3" id="KW-1185">Reference proteome</keyword>
<keyword evidence="1" id="KW-0812">Transmembrane</keyword>